<reference evidence="1 2" key="1">
    <citation type="submission" date="2017-10" db="EMBL/GenBank/DDBJ databases">
        <title>Draft genome of Longimonas halophila.</title>
        <authorList>
            <person name="Goh K.M."/>
            <person name="Shamsir M.S."/>
            <person name="Lim S.W."/>
        </authorList>
    </citation>
    <scope>NUCLEOTIDE SEQUENCE [LARGE SCALE GENOMIC DNA]</scope>
    <source>
        <strain evidence="1 2">KCTC 42399</strain>
    </source>
</reference>
<protein>
    <recommendedName>
        <fullName evidence="3">Serine kinase</fullName>
    </recommendedName>
</protein>
<dbReference type="OrthoDB" id="4544211at2"/>
<dbReference type="Proteomes" id="UP000221024">
    <property type="component" value="Unassembled WGS sequence"/>
</dbReference>
<organism evidence="1 2">
    <name type="scientific">Longimonas halophila</name>
    <dbReference type="NCBI Taxonomy" id="1469170"/>
    <lineage>
        <taxon>Bacteria</taxon>
        <taxon>Pseudomonadati</taxon>
        <taxon>Rhodothermota</taxon>
        <taxon>Rhodothermia</taxon>
        <taxon>Rhodothermales</taxon>
        <taxon>Salisaetaceae</taxon>
        <taxon>Longimonas</taxon>
    </lineage>
</organism>
<keyword evidence="2" id="KW-1185">Reference proteome</keyword>
<evidence type="ECO:0008006" key="3">
    <source>
        <dbReference type="Google" id="ProtNLM"/>
    </source>
</evidence>
<sequence length="363" mass="39038">MKTDPNTPIAAFRMAKSAGEGVTVHVTCSDADVGPSTSGWHAIGQALELEPVPAAHALNADIYIELARALPPRPEAATRVSRDERGAVWRDPSGWWIERTAYAATLASTTPHATLAMTTAPAADEATYHWAHAFRDVLTLLLPRTGWMPLHAAALRAPPASTGPNALLLVGPSGCGKSTLTTGLMMRGWAGVSDDMLIVPPPATTSVHVRSLAQTIHVCTDVWDRLDLPASTSANLPRSLFGRFTEREKRPLGSHIRPRHQRPDAVPTMRRAAQAAPAALLLPTITDRKRSELVPCSATQALPELMAQGVPPALLPPDAARAQWDRMGHLLRQCTAYRLHAGRDLYHDPGHLTALLQTQTALA</sequence>
<accession>A0A2H3NMU1</accession>
<dbReference type="AlphaFoldDB" id="A0A2H3NMU1"/>
<dbReference type="InterPro" id="IPR027417">
    <property type="entry name" value="P-loop_NTPase"/>
</dbReference>
<gene>
    <name evidence="1" type="ORF">CRI93_10095</name>
</gene>
<name>A0A2H3NMU1_9BACT</name>
<comment type="caution">
    <text evidence="1">The sequence shown here is derived from an EMBL/GenBank/DDBJ whole genome shotgun (WGS) entry which is preliminary data.</text>
</comment>
<dbReference type="Gene3D" id="3.40.50.300">
    <property type="entry name" value="P-loop containing nucleotide triphosphate hydrolases"/>
    <property type="match status" value="1"/>
</dbReference>
<evidence type="ECO:0000313" key="1">
    <source>
        <dbReference type="EMBL" id="PEN06170.1"/>
    </source>
</evidence>
<proteinExistence type="predicted"/>
<dbReference type="EMBL" id="PDEP01000009">
    <property type="protein sequence ID" value="PEN06170.1"/>
    <property type="molecule type" value="Genomic_DNA"/>
</dbReference>
<evidence type="ECO:0000313" key="2">
    <source>
        <dbReference type="Proteomes" id="UP000221024"/>
    </source>
</evidence>
<dbReference type="RefSeq" id="WP_098062515.1">
    <property type="nucleotide sequence ID" value="NZ_PDEP01000009.1"/>
</dbReference>
<dbReference type="SUPFAM" id="SSF53795">
    <property type="entry name" value="PEP carboxykinase-like"/>
    <property type="match status" value="1"/>
</dbReference>